<dbReference type="InterPro" id="IPR036681">
    <property type="entry name" value="PgpA-like_sf"/>
</dbReference>
<evidence type="ECO:0000259" key="1">
    <source>
        <dbReference type="Pfam" id="PF04608"/>
    </source>
</evidence>
<dbReference type="Pfam" id="PF04608">
    <property type="entry name" value="PgpA"/>
    <property type="match status" value="1"/>
</dbReference>
<dbReference type="RefSeq" id="WP_093134718.1">
    <property type="nucleotide sequence ID" value="NZ_FOHJ01000005.1"/>
</dbReference>
<dbReference type="EMBL" id="FOHJ01000005">
    <property type="protein sequence ID" value="SET55516.1"/>
    <property type="molecule type" value="Genomic_DNA"/>
</dbReference>
<protein>
    <submittedName>
        <fullName evidence="2">Phosphatidylglycerophosphatase A</fullName>
    </submittedName>
</protein>
<organism evidence="2 3">
    <name type="scientific">Salinibacillus kushneri</name>
    <dbReference type="NCBI Taxonomy" id="237682"/>
    <lineage>
        <taxon>Bacteria</taxon>
        <taxon>Bacillati</taxon>
        <taxon>Bacillota</taxon>
        <taxon>Bacilli</taxon>
        <taxon>Bacillales</taxon>
        <taxon>Bacillaceae</taxon>
        <taxon>Salinibacillus</taxon>
    </lineage>
</organism>
<dbReference type="Gene3D" id="1.10.3760.10">
    <property type="entry name" value="PgpA-like"/>
    <property type="match status" value="1"/>
</dbReference>
<dbReference type="InterPro" id="IPR007686">
    <property type="entry name" value="YutG/PgpA"/>
</dbReference>
<keyword evidence="3" id="KW-1185">Reference proteome</keyword>
<sequence>MSDVKQVPSQEVEQAARSALTNRGVLLDDIAEIVYKMQHPYNEGLTIDDCILSVDRVLEKREIQHAILVGIELDKLAEEKKLSEPLQSIIETDEGLFGVDETLALGATFGYGSIALTTYGYLDKDKIGIIKKLDTKRNQQVHTFLDDIVGSIAATASSRLAHRLRDAADDVPRDKMERRDEEDRLS</sequence>
<name>A0A1I0FC68_9BACI</name>
<evidence type="ECO:0000313" key="2">
    <source>
        <dbReference type="EMBL" id="SET55516.1"/>
    </source>
</evidence>
<proteinExistence type="predicted"/>
<dbReference type="InterPro" id="IPR026038">
    <property type="entry name" value="Put_PGPase"/>
</dbReference>
<dbReference type="GO" id="GO:0006629">
    <property type="term" value="P:lipid metabolic process"/>
    <property type="evidence" value="ECO:0007669"/>
    <property type="project" value="InterPro"/>
</dbReference>
<gene>
    <name evidence="2" type="ORF">SAMN05421676_105274</name>
</gene>
<dbReference type="CDD" id="cd06971">
    <property type="entry name" value="PgpA"/>
    <property type="match status" value="1"/>
</dbReference>
<dbReference type="GO" id="GO:0008962">
    <property type="term" value="F:phosphatidylglycerophosphatase activity"/>
    <property type="evidence" value="ECO:0007669"/>
    <property type="project" value="InterPro"/>
</dbReference>
<dbReference type="STRING" id="237682.SAMN05421676_105274"/>
<reference evidence="3" key="1">
    <citation type="submission" date="2016-10" db="EMBL/GenBank/DDBJ databases">
        <authorList>
            <person name="Varghese N."/>
            <person name="Submissions S."/>
        </authorList>
    </citation>
    <scope>NUCLEOTIDE SEQUENCE [LARGE SCALE GENOMIC DNA]</scope>
    <source>
        <strain evidence="3">CGMCC 1.3566</strain>
    </source>
</reference>
<dbReference type="Proteomes" id="UP000199095">
    <property type="component" value="Unassembled WGS sequence"/>
</dbReference>
<evidence type="ECO:0000313" key="3">
    <source>
        <dbReference type="Proteomes" id="UP000199095"/>
    </source>
</evidence>
<dbReference type="PIRSF" id="PIRSF019587">
    <property type="entry name" value="PGPase"/>
    <property type="match status" value="1"/>
</dbReference>
<accession>A0A1I0FC68</accession>
<feature type="domain" description="YutG/PgpA" evidence="1">
    <location>
        <begin position="47"/>
        <end position="161"/>
    </location>
</feature>
<dbReference type="AlphaFoldDB" id="A0A1I0FC68"/>
<dbReference type="SUPFAM" id="SSF101307">
    <property type="entry name" value="YutG-like"/>
    <property type="match status" value="1"/>
</dbReference>
<dbReference type="OrthoDB" id="9793244at2"/>